<dbReference type="Gramene" id="ONK77000">
    <property type="protein sequence ID" value="ONK77000"/>
    <property type="gene ID" value="A4U43_C02F2080"/>
</dbReference>
<evidence type="ECO:0000256" key="1">
    <source>
        <dbReference type="SAM" id="MobiDB-lite"/>
    </source>
</evidence>
<feature type="region of interest" description="Disordered" evidence="1">
    <location>
        <begin position="40"/>
        <end position="119"/>
    </location>
</feature>
<sequence length="247" mass="27617">MAKEGHCYVDDQDEEEGYIDMDINPATCYTCCTAEEFEFQMSSRDPPEEFEFQMFQRPQADHSHLPRRRDILQGQAPPPPPPPSPARWSRPSSSKRSPTTRRRRPPAAPPPSPSCNVSPATSCYVSGELSRGLLLRGGGERRRGRVPREPARAPARAAGVEEVVAKKLRIQIIADCTIVYADGTSRHRNNVRDLRAVGLLAFTSYMCSDLLLSNAWPKAKYPYKLKICPLSPSRLRFSLAPASQHKS</sequence>
<protein>
    <submittedName>
        <fullName evidence="2">Uncharacterized protein</fullName>
    </submittedName>
</protein>
<dbReference type="AlphaFoldDB" id="A0A5P1FK97"/>
<gene>
    <name evidence="2" type="ORF">A4U43_C02F2080</name>
</gene>
<proteinExistence type="predicted"/>
<reference evidence="3" key="1">
    <citation type="journal article" date="2017" name="Nat. Commun.">
        <title>The asparagus genome sheds light on the origin and evolution of a young Y chromosome.</title>
        <authorList>
            <person name="Harkess A."/>
            <person name="Zhou J."/>
            <person name="Xu C."/>
            <person name="Bowers J.E."/>
            <person name="Van der Hulst R."/>
            <person name="Ayyampalayam S."/>
            <person name="Mercati F."/>
            <person name="Riccardi P."/>
            <person name="McKain M.R."/>
            <person name="Kakrana A."/>
            <person name="Tang H."/>
            <person name="Ray J."/>
            <person name="Groenendijk J."/>
            <person name="Arikit S."/>
            <person name="Mathioni S.M."/>
            <person name="Nakano M."/>
            <person name="Shan H."/>
            <person name="Telgmann-Rauber A."/>
            <person name="Kanno A."/>
            <person name="Yue Z."/>
            <person name="Chen H."/>
            <person name="Li W."/>
            <person name="Chen Y."/>
            <person name="Xu X."/>
            <person name="Zhang Y."/>
            <person name="Luo S."/>
            <person name="Chen H."/>
            <person name="Gao J."/>
            <person name="Mao Z."/>
            <person name="Pires J.C."/>
            <person name="Luo M."/>
            <person name="Kudrna D."/>
            <person name="Wing R.A."/>
            <person name="Meyers B.C."/>
            <person name="Yi K."/>
            <person name="Kong H."/>
            <person name="Lavrijsen P."/>
            <person name="Sunseri F."/>
            <person name="Falavigna A."/>
            <person name="Ye Y."/>
            <person name="Leebens-Mack J.H."/>
            <person name="Chen G."/>
        </authorList>
    </citation>
    <scope>NUCLEOTIDE SEQUENCE [LARGE SCALE GENOMIC DNA]</scope>
    <source>
        <strain evidence="3">cv. DH0086</strain>
    </source>
</reference>
<feature type="compositionally biased region" description="Basic and acidic residues" evidence="1">
    <location>
        <begin position="59"/>
        <end position="71"/>
    </location>
</feature>
<name>A0A5P1FK97_ASPOF</name>
<evidence type="ECO:0000313" key="3">
    <source>
        <dbReference type="Proteomes" id="UP000243459"/>
    </source>
</evidence>
<feature type="compositionally biased region" description="Pro residues" evidence="1">
    <location>
        <begin position="76"/>
        <end position="85"/>
    </location>
</feature>
<organism evidence="2 3">
    <name type="scientific">Asparagus officinalis</name>
    <name type="common">Garden asparagus</name>
    <dbReference type="NCBI Taxonomy" id="4686"/>
    <lineage>
        <taxon>Eukaryota</taxon>
        <taxon>Viridiplantae</taxon>
        <taxon>Streptophyta</taxon>
        <taxon>Embryophyta</taxon>
        <taxon>Tracheophyta</taxon>
        <taxon>Spermatophyta</taxon>
        <taxon>Magnoliopsida</taxon>
        <taxon>Liliopsida</taxon>
        <taxon>Asparagales</taxon>
        <taxon>Asparagaceae</taxon>
        <taxon>Asparagoideae</taxon>
        <taxon>Asparagus</taxon>
    </lineage>
</organism>
<feature type="compositionally biased region" description="Low complexity" evidence="1">
    <location>
        <begin position="86"/>
        <end position="97"/>
    </location>
</feature>
<evidence type="ECO:0000313" key="2">
    <source>
        <dbReference type="EMBL" id="ONK77000.1"/>
    </source>
</evidence>
<dbReference type="Proteomes" id="UP000243459">
    <property type="component" value="Chromosome 2"/>
</dbReference>
<keyword evidence="3" id="KW-1185">Reference proteome</keyword>
<accession>A0A5P1FK97</accession>
<dbReference type="EMBL" id="CM007382">
    <property type="protein sequence ID" value="ONK77000.1"/>
    <property type="molecule type" value="Genomic_DNA"/>
</dbReference>